<dbReference type="PANTHER" id="PTHR13489:SF0">
    <property type="entry name" value="MINI-CHROMOSOME MAINTENANCE COMPLEX-BINDING PROTEIN"/>
    <property type="match status" value="1"/>
</dbReference>
<evidence type="ECO:0000313" key="3">
    <source>
        <dbReference type="EMBL" id="KAF4700491.1"/>
    </source>
</evidence>
<comment type="subcellular location">
    <subcellularLocation>
        <location evidence="1">Nucleus</location>
    </subcellularLocation>
</comment>
<keyword evidence="2" id="KW-0539">Nucleus</keyword>
<reference evidence="3 4" key="1">
    <citation type="submission" date="2020-04" db="EMBL/GenBank/DDBJ databases">
        <title>Perkinsus olseni comparative genomics.</title>
        <authorList>
            <person name="Bogema D.R."/>
        </authorList>
    </citation>
    <scope>NUCLEOTIDE SEQUENCE [LARGE SCALE GENOMIC DNA]</scope>
    <source>
        <strain evidence="3">ATCC PRA-205</strain>
    </source>
</reference>
<evidence type="ECO:0000256" key="1">
    <source>
        <dbReference type="ARBA" id="ARBA00004123"/>
    </source>
</evidence>
<dbReference type="GO" id="GO:0003682">
    <property type="term" value="F:chromatin binding"/>
    <property type="evidence" value="ECO:0007669"/>
    <property type="project" value="TreeGrafter"/>
</dbReference>
<dbReference type="Proteomes" id="UP000574390">
    <property type="component" value="Unassembled WGS sequence"/>
</dbReference>
<proteinExistence type="predicted"/>
<dbReference type="AlphaFoldDB" id="A0A7J6PXS3"/>
<dbReference type="PANTHER" id="PTHR13489">
    <property type="entry name" value="MINI-CHROMOSOME MAINTENANCE COMPLEX-BINDING PROTEIN"/>
    <property type="match status" value="1"/>
</dbReference>
<sequence length="549" mass="60139">VTMSTLLKRPYNVLDETMEGKERRVGMQSVASLLDSLDWDEVPSLNAMSEEECRGALGTVVKFRCMVQDVMNPEPYQPVIRDKGGNARCGMFREEQPREDAEEGALRWGRGEFEMRQVFRCVRVPGETSWATEQQANREVCRGVHAVSKVEAGGTQERMTCGKDSGKREAVVKVYDVKEMDRDAMRLHEVVEIVGILDSVGADASVPWESGGGGPLAPIREEGDDDGLAGSAVVGGGGLKEGMLCRIQALRFRAANDWNPAMPLNEAMSKELVTERVRGELIDHLSKCLCGDRLAAEYLVLHMVSRHVSGLGTGLAQDSGLIVGHWPLNISGFSKSVNGGSRGSGVRDVTACVESLLPRVMEMEVSVGKLNSDRWIPAKNYDTDELDSGLLQIARRTYLILDETLLDTGRANVANLRALQLLIRDQKICVQFGPSQIELPTEVNTLTLSASQSAIRIGSDSALTYCDAVGYLAYSGESGCMAMDHSTSNIAEAFHQKINRRMSLMADETSLFGRSIIGLLVRYLNDDDATGSAESVEVLHWRTWLCVIC</sequence>
<accession>A0A7J6PXS3</accession>
<protein>
    <submittedName>
        <fullName evidence="3">Uncharacterized protein</fullName>
    </submittedName>
</protein>
<dbReference type="GO" id="GO:0006261">
    <property type="term" value="P:DNA-templated DNA replication"/>
    <property type="evidence" value="ECO:0007669"/>
    <property type="project" value="TreeGrafter"/>
</dbReference>
<organism evidence="3 4">
    <name type="scientific">Perkinsus olseni</name>
    <name type="common">Perkinsus atlanticus</name>
    <dbReference type="NCBI Taxonomy" id="32597"/>
    <lineage>
        <taxon>Eukaryota</taxon>
        <taxon>Sar</taxon>
        <taxon>Alveolata</taxon>
        <taxon>Perkinsozoa</taxon>
        <taxon>Perkinsea</taxon>
        <taxon>Perkinsida</taxon>
        <taxon>Perkinsidae</taxon>
        <taxon>Perkinsus</taxon>
    </lineage>
</organism>
<gene>
    <name evidence="3" type="ORF">FOZ62_006621</name>
</gene>
<name>A0A7J6PXS3_PEROL</name>
<evidence type="ECO:0000313" key="4">
    <source>
        <dbReference type="Proteomes" id="UP000574390"/>
    </source>
</evidence>
<feature type="non-terminal residue" evidence="3">
    <location>
        <position position="1"/>
    </location>
</feature>
<dbReference type="EMBL" id="JABANM010033917">
    <property type="protein sequence ID" value="KAF4700491.1"/>
    <property type="molecule type" value="Genomic_DNA"/>
</dbReference>
<dbReference type="InterPro" id="IPR019140">
    <property type="entry name" value="MCM_complex-bd"/>
</dbReference>
<comment type="caution">
    <text evidence="3">The sequence shown here is derived from an EMBL/GenBank/DDBJ whole genome shotgun (WGS) entry which is preliminary data.</text>
</comment>
<evidence type="ECO:0000256" key="2">
    <source>
        <dbReference type="ARBA" id="ARBA00023242"/>
    </source>
</evidence>
<dbReference type="GO" id="GO:0005634">
    <property type="term" value="C:nucleus"/>
    <property type="evidence" value="ECO:0007669"/>
    <property type="project" value="UniProtKB-SubCell"/>
</dbReference>
<dbReference type="Pfam" id="PF09739">
    <property type="entry name" value="MCM_bind"/>
    <property type="match status" value="2"/>
</dbReference>